<evidence type="ECO:0000259" key="2">
    <source>
        <dbReference type="Pfam" id="PF00326"/>
    </source>
</evidence>
<dbReference type="PANTHER" id="PTHR42776:SF27">
    <property type="entry name" value="DIPEPTIDYL PEPTIDASE FAMILY MEMBER 6"/>
    <property type="match status" value="1"/>
</dbReference>
<evidence type="ECO:0000313" key="3">
    <source>
        <dbReference type="EMBL" id="MDZ5460744.1"/>
    </source>
</evidence>
<name>A0ABU5IPC2_9BURK</name>
<dbReference type="RefSeq" id="WP_322468101.1">
    <property type="nucleotide sequence ID" value="NZ_JAXOJX010000081.1"/>
</dbReference>
<dbReference type="PANTHER" id="PTHR42776">
    <property type="entry name" value="SERINE PEPTIDASE S9 FAMILY MEMBER"/>
    <property type="match status" value="1"/>
</dbReference>
<comment type="caution">
    <text evidence="3">The sequence shown here is derived from an EMBL/GenBank/DDBJ whole genome shotgun (WGS) entry which is preliminary data.</text>
</comment>
<dbReference type="Pfam" id="PF00326">
    <property type="entry name" value="Peptidase_S9"/>
    <property type="match status" value="1"/>
</dbReference>
<evidence type="ECO:0000313" key="4">
    <source>
        <dbReference type="Proteomes" id="UP001293718"/>
    </source>
</evidence>
<keyword evidence="4" id="KW-1185">Reference proteome</keyword>
<dbReference type="Proteomes" id="UP001293718">
    <property type="component" value="Unassembled WGS sequence"/>
</dbReference>
<proteinExistence type="predicted"/>
<keyword evidence="1" id="KW-0378">Hydrolase</keyword>
<sequence>RALATVPTGVSAPRWLPDGRGLLAATRTWPDLPDTEAQVRRLRRLQRLAREGVHEADSAEPCAVHLLLFDLEGGVRDLFAALPCALDDAPDAWDVSADGRHVVFACAPRQPGGARALAELNLASGALRWLVRDAGWDCFAPRCAPASALDGGRVAFLARHVGLKHNQPAQLALWDGETAAWSVLSAAWDHEVEAPLRWEEDGLAVLLRARQRGVKHLWRFDVADRRAEVLVRGGWLRAFDKTAGTLVTVADALEHPARVHMHLPGQPPLRVERFNDTLLPGVDLGVAEEVTLTGALGEEFTLQLHYPPGFDATRRYPVLQLLPDGPHGGAGERWSTAFNPALLATLGGCVVAQAQVHGSAGHGYAFLDSITHRWGELELQDLQAATAWLQRQPWADARRLFAAGLGGFGGFLAAWLNARRSPHAALACLGGVFDWDAMLASRDWPRFVAALGALPWANPEALLIASPQASAEGMRTPMLIVHAAGDARVPLQQALAHHHALQALEVPSRLLVLDAPDLRRPRHARRVLGELLRWFRRHDPGTAAR</sequence>
<evidence type="ECO:0000256" key="1">
    <source>
        <dbReference type="ARBA" id="ARBA00022801"/>
    </source>
</evidence>
<dbReference type="InterPro" id="IPR029058">
    <property type="entry name" value="AB_hydrolase_fold"/>
</dbReference>
<feature type="domain" description="Peptidase S9 prolyl oligopeptidase catalytic" evidence="2">
    <location>
        <begin position="334"/>
        <end position="537"/>
    </location>
</feature>
<reference evidence="3 4" key="1">
    <citation type="submission" date="2023-11" db="EMBL/GenBank/DDBJ databases">
        <title>Draft genome of Azohydromonas lata strain H1 (DSM1123), a polyhydroxyalkanoate producer.</title>
        <authorList>
            <person name="Traversa D."/>
            <person name="D'Addabbo P."/>
            <person name="Pazzani C."/>
            <person name="Manzari C."/>
            <person name="Chiara M."/>
            <person name="Scrascia M."/>
        </authorList>
    </citation>
    <scope>NUCLEOTIDE SEQUENCE [LARGE SCALE GENOMIC DNA]</scope>
    <source>
        <strain evidence="3 4">H1</strain>
    </source>
</reference>
<dbReference type="Gene3D" id="3.40.50.1820">
    <property type="entry name" value="alpha/beta hydrolase"/>
    <property type="match status" value="1"/>
</dbReference>
<protein>
    <submittedName>
        <fullName evidence="3">Prolyl oligopeptidase family serine peptidase</fullName>
    </submittedName>
</protein>
<accession>A0ABU5IPC2</accession>
<dbReference type="Gene3D" id="2.120.10.30">
    <property type="entry name" value="TolB, C-terminal domain"/>
    <property type="match status" value="1"/>
</dbReference>
<organism evidence="3 4">
    <name type="scientific">Azohydromonas lata</name>
    <dbReference type="NCBI Taxonomy" id="45677"/>
    <lineage>
        <taxon>Bacteria</taxon>
        <taxon>Pseudomonadati</taxon>
        <taxon>Pseudomonadota</taxon>
        <taxon>Betaproteobacteria</taxon>
        <taxon>Burkholderiales</taxon>
        <taxon>Sphaerotilaceae</taxon>
        <taxon>Azohydromonas</taxon>
    </lineage>
</organism>
<feature type="non-terminal residue" evidence="3">
    <location>
        <position position="1"/>
    </location>
</feature>
<dbReference type="EMBL" id="JAXOJX010000081">
    <property type="protein sequence ID" value="MDZ5460744.1"/>
    <property type="molecule type" value="Genomic_DNA"/>
</dbReference>
<dbReference type="InterPro" id="IPR001375">
    <property type="entry name" value="Peptidase_S9_cat"/>
</dbReference>
<dbReference type="SUPFAM" id="SSF53474">
    <property type="entry name" value="alpha/beta-Hydrolases"/>
    <property type="match status" value="1"/>
</dbReference>
<gene>
    <name evidence="3" type="ORF">SM757_29630</name>
</gene>
<dbReference type="InterPro" id="IPR011042">
    <property type="entry name" value="6-blade_b-propeller_TolB-like"/>
</dbReference>
<dbReference type="SUPFAM" id="SSF82171">
    <property type="entry name" value="DPP6 N-terminal domain-like"/>
    <property type="match status" value="1"/>
</dbReference>